<keyword evidence="11" id="KW-1185">Reference proteome</keyword>
<evidence type="ECO:0000256" key="8">
    <source>
        <dbReference type="RuleBase" id="RU364141"/>
    </source>
</evidence>
<comment type="similarity">
    <text evidence="2 8">Belongs to the Mediator complex subunit 4 family.</text>
</comment>
<feature type="region of interest" description="Disordered" evidence="9">
    <location>
        <begin position="262"/>
        <end position="338"/>
    </location>
</feature>
<keyword evidence="5 8" id="KW-0804">Transcription</keyword>
<evidence type="ECO:0000256" key="1">
    <source>
        <dbReference type="ARBA" id="ARBA00004123"/>
    </source>
</evidence>
<dbReference type="PANTHER" id="PTHR13208:SF2">
    <property type="entry name" value="MEDIATOR OF RNA POLYMERASE II TRANSCRIPTION SUBUNIT 4"/>
    <property type="match status" value="1"/>
</dbReference>
<comment type="caution">
    <text evidence="10">The sequence shown here is derived from an EMBL/GenBank/DDBJ whole genome shotgun (WGS) entry which is preliminary data.</text>
</comment>
<keyword evidence="8" id="KW-0010">Activator</keyword>
<evidence type="ECO:0000256" key="2">
    <source>
        <dbReference type="ARBA" id="ARBA00009626"/>
    </source>
</evidence>
<name>A0ABR4NX20_9SACH</name>
<comment type="function">
    <text evidence="8">Component of the Mediator complex, a coactivator involved in the regulated transcription of nearly all RNA polymerase II-dependent genes. Mediator functions as a bridge to convey information from gene-specific regulatory proteins to the basal RNA polymerase II transcription machinery. Mediator is recruited to promoters by direct interactions with regulatory proteins and serves as a scaffold for the assembly of a functional preinitiation complex with RNA polymerase II and the general transcription factors.</text>
</comment>
<dbReference type="InterPro" id="IPR019258">
    <property type="entry name" value="Mediator_Med4"/>
</dbReference>
<reference evidence="10 11" key="1">
    <citation type="submission" date="2024-05" db="EMBL/GenBank/DDBJ databases">
        <title>Long read based assembly of the Candida bracarensis genome reveals expanded adhesin content.</title>
        <authorList>
            <person name="Marcet-Houben M."/>
            <person name="Ksiezopolska E."/>
            <person name="Gabaldon T."/>
        </authorList>
    </citation>
    <scope>NUCLEOTIDE SEQUENCE [LARGE SCALE GENOMIC DNA]</scope>
    <source>
        <strain evidence="10 11">CBM6</strain>
    </source>
</reference>
<evidence type="ECO:0000256" key="7">
    <source>
        <dbReference type="ARBA" id="ARBA00031257"/>
    </source>
</evidence>
<gene>
    <name evidence="8" type="primary">MED4</name>
    <name evidence="10" type="ORF">RNJ44_05127</name>
</gene>
<comment type="subunit">
    <text evidence="8">Component of the Mediator complex.</text>
</comment>
<dbReference type="Proteomes" id="UP001623330">
    <property type="component" value="Unassembled WGS sequence"/>
</dbReference>
<protein>
    <recommendedName>
        <fullName evidence="3 8">Mediator of RNA polymerase II transcription subunit 4</fullName>
    </recommendedName>
    <alternativeName>
        <fullName evidence="7 8">Mediator complex subunit 4</fullName>
    </alternativeName>
</protein>
<evidence type="ECO:0000256" key="5">
    <source>
        <dbReference type="ARBA" id="ARBA00023163"/>
    </source>
</evidence>
<organism evidence="10 11">
    <name type="scientific">Nakaseomyces bracarensis</name>
    <dbReference type="NCBI Taxonomy" id="273131"/>
    <lineage>
        <taxon>Eukaryota</taxon>
        <taxon>Fungi</taxon>
        <taxon>Dikarya</taxon>
        <taxon>Ascomycota</taxon>
        <taxon>Saccharomycotina</taxon>
        <taxon>Saccharomycetes</taxon>
        <taxon>Saccharomycetales</taxon>
        <taxon>Saccharomycetaceae</taxon>
        <taxon>Nakaseomyces</taxon>
    </lineage>
</organism>
<evidence type="ECO:0000256" key="3">
    <source>
        <dbReference type="ARBA" id="ARBA00020629"/>
    </source>
</evidence>
<evidence type="ECO:0000313" key="10">
    <source>
        <dbReference type="EMBL" id="KAL3233211.1"/>
    </source>
</evidence>
<dbReference type="EMBL" id="JBEVYD010000005">
    <property type="protein sequence ID" value="KAL3233211.1"/>
    <property type="molecule type" value="Genomic_DNA"/>
</dbReference>
<keyword evidence="6 8" id="KW-0539">Nucleus</keyword>
<evidence type="ECO:0000256" key="6">
    <source>
        <dbReference type="ARBA" id="ARBA00023242"/>
    </source>
</evidence>
<dbReference type="Pfam" id="PF10018">
    <property type="entry name" value="Med4"/>
    <property type="match status" value="1"/>
</dbReference>
<accession>A0ABR4NX20</accession>
<comment type="subcellular location">
    <subcellularLocation>
        <location evidence="1 8">Nucleus</location>
    </subcellularLocation>
</comment>
<proteinExistence type="inferred from homology"/>
<sequence>MACKCFESTTNWAAHLGKSNVSRNLLSLYSENDTIASYLGREHSPSKKTTTYKPVIMAGPDGTAFEPNIQATIPTMSLLTEVNNGSIDDDVSRVQLYNDLEGYEKALSKLIESVDKFKPTVEVGKDLINVDKQLYSTLDSLPQYDRICGRLQELDNDAFKLDESTQKVLELLNECHDDLNSLPFLEQVEFEKKIILKQREKIKSNVLLDYATKLAKFTKIPPTFDRGSIGPNNFIWPAEDALRKGMLAMASLHVKELTHIPGQPEEDESEPQPKESVPSNDQQSEEIRQEDKKEEDSFIFGASNNNDDENGTGYDKISNDDDDEAMDSDLDLFNPEDF</sequence>
<feature type="compositionally biased region" description="Basic and acidic residues" evidence="9">
    <location>
        <begin position="285"/>
        <end position="296"/>
    </location>
</feature>
<feature type="compositionally biased region" description="Acidic residues" evidence="9">
    <location>
        <begin position="320"/>
        <end position="338"/>
    </location>
</feature>
<evidence type="ECO:0000256" key="4">
    <source>
        <dbReference type="ARBA" id="ARBA00023015"/>
    </source>
</evidence>
<evidence type="ECO:0000313" key="11">
    <source>
        <dbReference type="Proteomes" id="UP001623330"/>
    </source>
</evidence>
<dbReference type="PANTHER" id="PTHR13208">
    <property type="entry name" value="MEDIATOR OF RNA POLYMERASE II TRANSCRIPTION SUBUNIT 4"/>
    <property type="match status" value="1"/>
</dbReference>
<keyword evidence="4 8" id="KW-0805">Transcription regulation</keyword>
<evidence type="ECO:0000256" key="9">
    <source>
        <dbReference type="SAM" id="MobiDB-lite"/>
    </source>
</evidence>